<keyword evidence="1" id="KW-1133">Transmembrane helix</keyword>
<protein>
    <submittedName>
        <fullName evidence="2">Uncharacterized protein</fullName>
    </submittedName>
</protein>
<keyword evidence="1" id="KW-0812">Transmembrane</keyword>
<name>A0A397WNG9_9ARCH</name>
<comment type="caution">
    <text evidence="2">The sequence shown here is derived from an EMBL/GenBank/DDBJ whole genome shotgun (WGS) entry which is preliminary data.</text>
</comment>
<dbReference type="EMBL" id="MWMI01000002">
    <property type="protein sequence ID" value="RIB35462.1"/>
    <property type="molecule type" value="Genomic_DNA"/>
</dbReference>
<gene>
    <name evidence="2" type="ORF">BXU00_01715</name>
</gene>
<evidence type="ECO:0000256" key="1">
    <source>
        <dbReference type="SAM" id="Phobius"/>
    </source>
</evidence>
<reference evidence="2 3" key="1">
    <citation type="journal article" date="2018" name="Syst. Appl. Microbiol.">
        <title>A new symbiotic nanoarchaeote (Candidatus Nanoclepta minutus) and its host (Zestosphaera tikiterensis gen. nov., sp. nov.) from a New Zealand hot spring.</title>
        <authorList>
            <person name="St John E."/>
            <person name="Liu Y."/>
            <person name="Podar M."/>
            <person name="Stott M.B."/>
            <person name="Meneghin J."/>
            <person name="Chen Z."/>
            <person name="Lagutin K."/>
            <person name="Mitchell K."/>
            <person name="Reysenbach A.L."/>
        </authorList>
    </citation>
    <scope>NUCLEOTIDE SEQUENCE [LARGE SCALE GENOMIC DNA]</scope>
    <source>
        <strain evidence="2">NZ3</strain>
    </source>
</reference>
<feature type="transmembrane region" description="Helical" evidence="1">
    <location>
        <begin position="5"/>
        <end position="22"/>
    </location>
</feature>
<keyword evidence="1" id="KW-0472">Membrane</keyword>
<dbReference type="Proteomes" id="UP000266622">
    <property type="component" value="Unassembled WGS sequence"/>
</dbReference>
<proteinExistence type="predicted"/>
<evidence type="ECO:0000313" key="3">
    <source>
        <dbReference type="Proteomes" id="UP000266622"/>
    </source>
</evidence>
<feature type="transmembrane region" description="Helical" evidence="1">
    <location>
        <begin position="42"/>
        <end position="58"/>
    </location>
</feature>
<evidence type="ECO:0000313" key="2">
    <source>
        <dbReference type="EMBL" id="RIB35462.1"/>
    </source>
</evidence>
<organism evidence="2 3">
    <name type="scientific">Candidatus Nanoclepta minutus</name>
    <dbReference type="NCBI Taxonomy" id="1940235"/>
    <lineage>
        <taxon>Archaea</taxon>
        <taxon>Nanobdellota</taxon>
        <taxon>Candidatus Nanoclepta</taxon>
    </lineage>
</organism>
<dbReference type="AlphaFoldDB" id="A0A397WNG9"/>
<sequence length="127" mass="14620">MPSRALEIVLITLILFFVYYFLTNLFSNFPLYLYSDTLLGNYIRNNVVFCIALGNLYLGRMYCYVVSEPRIVGIGYIDVKGDIVYVTFGSKVNFLNLSEGPFSKYTYLTSTGSFFLYSYPSNLTFYP</sequence>
<accession>A0A397WNG9</accession>